<evidence type="ECO:0000313" key="18">
    <source>
        <dbReference type="EMBL" id="MBK0398497.1"/>
    </source>
</evidence>
<evidence type="ECO:0000256" key="10">
    <source>
        <dbReference type="ARBA" id="ARBA00022984"/>
    </source>
</evidence>
<feature type="active site" evidence="13">
    <location>
        <position position="117"/>
    </location>
</feature>
<comment type="pathway">
    <text evidence="2">Cell wall biogenesis; peptidoglycan biosynthesis.</text>
</comment>
<keyword evidence="10" id="KW-0573">Peptidoglycan synthesis</keyword>
<evidence type="ECO:0000256" key="3">
    <source>
        <dbReference type="ARBA" id="ARBA00007164"/>
    </source>
</evidence>
<evidence type="ECO:0000256" key="2">
    <source>
        <dbReference type="ARBA" id="ARBA00004752"/>
    </source>
</evidence>
<dbReference type="GO" id="GO:0008360">
    <property type="term" value="P:regulation of cell shape"/>
    <property type="evidence" value="ECO:0007669"/>
    <property type="project" value="UniProtKB-KW"/>
</dbReference>
<dbReference type="UniPathway" id="UPA00219"/>
<dbReference type="InterPro" id="IPR018044">
    <property type="entry name" value="Peptidase_S11"/>
</dbReference>
<dbReference type="Pfam" id="PF00768">
    <property type="entry name" value="Peptidase_S11"/>
    <property type="match status" value="1"/>
</dbReference>
<comment type="catalytic activity">
    <reaction evidence="12">
        <text>Preferential cleavage: (Ac)2-L-Lys-D-Ala-|-D-Ala. Also transpeptidation of peptidyl-alanyl moieties that are N-acyl substituents of D-alanine.</text>
        <dbReference type="EC" id="3.4.16.4"/>
    </reaction>
</comment>
<proteinExistence type="inferred from homology"/>
<dbReference type="Gene3D" id="3.40.710.10">
    <property type="entry name" value="DD-peptidase/beta-lactamase superfamily"/>
    <property type="match status" value="1"/>
</dbReference>
<keyword evidence="5 18" id="KW-0121">Carboxypeptidase</keyword>
<feature type="domain" description="Peptidase S11 D-Ala-D-Ala carboxypeptidase A C-terminal" evidence="17">
    <location>
        <begin position="269"/>
        <end position="359"/>
    </location>
</feature>
<evidence type="ECO:0000256" key="8">
    <source>
        <dbReference type="ARBA" id="ARBA00022801"/>
    </source>
</evidence>
<evidence type="ECO:0000256" key="6">
    <source>
        <dbReference type="ARBA" id="ARBA00022670"/>
    </source>
</evidence>
<dbReference type="Gene3D" id="2.60.410.10">
    <property type="entry name" value="D-Ala-D-Ala carboxypeptidase, C-terminal domain"/>
    <property type="match status" value="1"/>
</dbReference>
<keyword evidence="19" id="KW-1185">Reference proteome</keyword>
<dbReference type="RefSeq" id="WP_200607638.1">
    <property type="nucleotide sequence ID" value="NZ_JAEHHL010000001.1"/>
</dbReference>
<dbReference type="AlphaFoldDB" id="A0A8J7M614"/>
<dbReference type="SMART" id="SM00936">
    <property type="entry name" value="PBP5_C"/>
    <property type="match status" value="1"/>
</dbReference>
<protein>
    <recommendedName>
        <fullName evidence="4">serine-type D-Ala-D-Ala carboxypeptidase</fullName>
        <ecNumber evidence="4">3.4.16.4</ecNumber>
    </recommendedName>
</protein>
<dbReference type="SUPFAM" id="SSF56601">
    <property type="entry name" value="beta-lactamase/transpeptidase-like"/>
    <property type="match status" value="1"/>
</dbReference>
<dbReference type="Pfam" id="PF07943">
    <property type="entry name" value="PBP5_C"/>
    <property type="match status" value="1"/>
</dbReference>
<dbReference type="InterPro" id="IPR012907">
    <property type="entry name" value="Peptidase_S11_C"/>
</dbReference>
<evidence type="ECO:0000256" key="12">
    <source>
        <dbReference type="ARBA" id="ARBA00034000"/>
    </source>
</evidence>
<dbReference type="GO" id="GO:0006508">
    <property type="term" value="P:proteolysis"/>
    <property type="evidence" value="ECO:0007669"/>
    <property type="project" value="UniProtKB-KW"/>
</dbReference>
<dbReference type="Proteomes" id="UP000655420">
    <property type="component" value="Unassembled WGS sequence"/>
</dbReference>
<evidence type="ECO:0000256" key="4">
    <source>
        <dbReference type="ARBA" id="ARBA00012448"/>
    </source>
</evidence>
<evidence type="ECO:0000256" key="16">
    <source>
        <dbReference type="SAM" id="SignalP"/>
    </source>
</evidence>
<gene>
    <name evidence="18" type="ORF">H0I76_04800</name>
</gene>
<dbReference type="SUPFAM" id="SSF69189">
    <property type="entry name" value="Penicillin-binding protein associated domain"/>
    <property type="match status" value="1"/>
</dbReference>
<evidence type="ECO:0000256" key="15">
    <source>
        <dbReference type="RuleBase" id="RU004016"/>
    </source>
</evidence>
<keyword evidence="8" id="KW-0378">Hydrolase</keyword>
<keyword evidence="9" id="KW-0133">Cell shape</keyword>
<feature type="binding site" evidence="14">
    <location>
        <position position="219"/>
    </location>
    <ligand>
        <name>substrate</name>
    </ligand>
</feature>
<feature type="chain" id="PRO_5035300672" description="serine-type D-Ala-D-Ala carboxypeptidase" evidence="16">
    <location>
        <begin position="24"/>
        <end position="383"/>
    </location>
</feature>
<dbReference type="EC" id="3.4.16.4" evidence="4"/>
<keyword evidence="6" id="KW-0645">Protease</keyword>
<organism evidence="18 19">
    <name type="scientific">Thermohalobaculum xanthum</name>
    <dbReference type="NCBI Taxonomy" id="2753746"/>
    <lineage>
        <taxon>Bacteria</taxon>
        <taxon>Pseudomonadati</taxon>
        <taxon>Pseudomonadota</taxon>
        <taxon>Alphaproteobacteria</taxon>
        <taxon>Rhodobacterales</taxon>
        <taxon>Paracoccaceae</taxon>
        <taxon>Thermohalobaculum</taxon>
    </lineage>
</organism>
<evidence type="ECO:0000259" key="17">
    <source>
        <dbReference type="SMART" id="SM00936"/>
    </source>
</evidence>
<evidence type="ECO:0000256" key="13">
    <source>
        <dbReference type="PIRSR" id="PIRSR618044-1"/>
    </source>
</evidence>
<dbReference type="GO" id="GO:0071555">
    <property type="term" value="P:cell wall organization"/>
    <property type="evidence" value="ECO:0007669"/>
    <property type="project" value="UniProtKB-KW"/>
</dbReference>
<feature type="active site" description="Acyl-ester intermediate" evidence="13">
    <location>
        <position position="57"/>
    </location>
</feature>
<keyword evidence="7 16" id="KW-0732">Signal</keyword>
<dbReference type="PANTHER" id="PTHR21581:SF6">
    <property type="entry name" value="TRAFFICKING PROTEIN PARTICLE COMPLEX SUBUNIT 12"/>
    <property type="match status" value="1"/>
</dbReference>
<comment type="caution">
    <text evidence="18">The sequence shown here is derived from an EMBL/GenBank/DDBJ whole genome shotgun (WGS) entry which is preliminary data.</text>
</comment>
<keyword evidence="11" id="KW-0961">Cell wall biogenesis/degradation</keyword>
<accession>A0A8J7M614</accession>
<dbReference type="GO" id="GO:0009252">
    <property type="term" value="P:peptidoglycan biosynthetic process"/>
    <property type="evidence" value="ECO:0007669"/>
    <property type="project" value="UniProtKB-UniPathway"/>
</dbReference>
<name>A0A8J7M614_9RHOB</name>
<dbReference type="EMBL" id="JAEHHL010000001">
    <property type="protein sequence ID" value="MBK0398497.1"/>
    <property type="molecule type" value="Genomic_DNA"/>
</dbReference>
<dbReference type="InterPro" id="IPR001967">
    <property type="entry name" value="Peptidase_S11_N"/>
</dbReference>
<evidence type="ECO:0000256" key="5">
    <source>
        <dbReference type="ARBA" id="ARBA00022645"/>
    </source>
</evidence>
<dbReference type="InterPro" id="IPR012338">
    <property type="entry name" value="Beta-lactam/transpept-like"/>
</dbReference>
<evidence type="ECO:0000256" key="11">
    <source>
        <dbReference type="ARBA" id="ARBA00023316"/>
    </source>
</evidence>
<dbReference type="GO" id="GO:0009002">
    <property type="term" value="F:serine-type D-Ala-D-Ala carboxypeptidase activity"/>
    <property type="evidence" value="ECO:0007669"/>
    <property type="project" value="UniProtKB-EC"/>
</dbReference>
<sequence>MKAITTMLAALAVLFGLAATAGAETQTTPARAAVLIDMQSGATLLEKNADEPLPPASMSKLMTLYMIFEAIEAGRLSLQDSFRTSAHAASFGGSKMFIREGEVVSIADLLRGVIVQSGNDAAVALAEALAGSEAGFAALMNKRAPELGLTASHFANATGWPDPQHYMSVHDLALLATRIIEDFPQFYPMFAETEFTWDGITQRNRNPLLEAGIGADGLKTGHTEEAGYGLVASAKRGERRLILVVSGLGDTAQRQRETERLMNWGFRAFETRKLFSAGEAIAEADVWIGADTTVPLTAARDVVVTAPLGSIDAARLSVHYDGPVPAPIEQGAPVGRIEIAIPDIPTQAVPLVAAKSVAEGGVLRRIEAAAKLIMRRVVASADG</sequence>
<evidence type="ECO:0000256" key="1">
    <source>
        <dbReference type="ARBA" id="ARBA00003217"/>
    </source>
</evidence>
<reference evidence="18" key="1">
    <citation type="submission" date="2020-12" db="EMBL/GenBank/DDBJ databases">
        <title>Bacterial taxonomy.</title>
        <authorList>
            <person name="Pan X."/>
        </authorList>
    </citation>
    <scope>NUCLEOTIDE SEQUENCE</scope>
    <source>
        <strain evidence="18">M0105</strain>
    </source>
</reference>
<evidence type="ECO:0000256" key="14">
    <source>
        <dbReference type="PIRSR" id="PIRSR618044-2"/>
    </source>
</evidence>
<feature type="active site" description="Proton acceptor" evidence="13">
    <location>
        <position position="60"/>
    </location>
</feature>
<comment type="similarity">
    <text evidence="3 15">Belongs to the peptidase S11 family.</text>
</comment>
<comment type="function">
    <text evidence="1">Removes C-terminal D-alanyl residues from sugar-peptide cell wall precursors.</text>
</comment>
<dbReference type="PANTHER" id="PTHR21581">
    <property type="entry name" value="D-ALANYL-D-ALANINE CARBOXYPEPTIDASE"/>
    <property type="match status" value="1"/>
</dbReference>
<dbReference type="InterPro" id="IPR037167">
    <property type="entry name" value="Peptidase_S11_C_sf"/>
</dbReference>
<dbReference type="InterPro" id="IPR015956">
    <property type="entry name" value="Peniciliin-bd_prot_C_sf"/>
</dbReference>
<evidence type="ECO:0000256" key="7">
    <source>
        <dbReference type="ARBA" id="ARBA00022729"/>
    </source>
</evidence>
<feature type="signal peptide" evidence="16">
    <location>
        <begin position="1"/>
        <end position="23"/>
    </location>
</feature>
<evidence type="ECO:0000256" key="9">
    <source>
        <dbReference type="ARBA" id="ARBA00022960"/>
    </source>
</evidence>
<dbReference type="PRINTS" id="PR00725">
    <property type="entry name" value="DADACBPTASE1"/>
</dbReference>
<evidence type="ECO:0000313" key="19">
    <source>
        <dbReference type="Proteomes" id="UP000655420"/>
    </source>
</evidence>